<comment type="caution">
    <text evidence="4">The sequence shown here is derived from an EMBL/GenBank/DDBJ whole genome shotgun (WGS) entry which is preliminary data.</text>
</comment>
<name>A0AAV9C7S9_ACOCL</name>
<protein>
    <recommendedName>
        <fullName evidence="3">DCD domain-containing protein</fullName>
    </recommendedName>
</protein>
<evidence type="ECO:0000259" key="3">
    <source>
        <dbReference type="PROSITE" id="PS51222"/>
    </source>
</evidence>
<keyword evidence="1" id="KW-0175">Coiled coil</keyword>
<dbReference type="Pfam" id="PF10539">
    <property type="entry name" value="Dev_Cell_Death"/>
    <property type="match status" value="1"/>
</dbReference>
<evidence type="ECO:0000313" key="4">
    <source>
        <dbReference type="EMBL" id="KAK1284792.1"/>
    </source>
</evidence>
<accession>A0AAV9C7S9</accession>
<evidence type="ECO:0000313" key="5">
    <source>
        <dbReference type="Proteomes" id="UP001180020"/>
    </source>
</evidence>
<proteinExistence type="predicted"/>
<dbReference type="AlphaFoldDB" id="A0AAV9C7S9"/>
<dbReference type="InterPro" id="IPR006652">
    <property type="entry name" value="Kelch_1"/>
</dbReference>
<dbReference type="InterPro" id="IPR044832">
    <property type="entry name" value="NRP-like"/>
</dbReference>
<dbReference type="Pfam" id="PF01344">
    <property type="entry name" value="Kelch_1"/>
    <property type="match status" value="1"/>
</dbReference>
<dbReference type="SUPFAM" id="SSF117281">
    <property type="entry name" value="Kelch motif"/>
    <property type="match status" value="2"/>
</dbReference>
<dbReference type="Gene3D" id="2.120.10.80">
    <property type="entry name" value="Kelch-type beta propeller"/>
    <property type="match status" value="2"/>
</dbReference>
<feature type="domain" description="DCD" evidence="3">
    <location>
        <begin position="36"/>
        <end position="169"/>
    </location>
</feature>
<reference evidence="4" key="1">
    <citation type="journal article" date="2023" name="Nat. Commun.">
        <title>Diploid and tetraploid genomes of Acorus and the evolution of monocots.</title>
        <authorList>
            <person name="Ma L."/>
            <person name="Liu K.W."/>
            <person name="Li Z."/>
            <person name="Hsiao Y.Y."/>
            <person name="Qi Y."/>
            <person name="Fu T."/>
            <person name="Tang G.D."/>
            <person name="Zhang D."/>
            <person name="Sun W.H."/>
            <person name="Liu D.K."/>
            <person name="Li Y."/>
            <person name="Chen G.Z."/>
            <person name="Liu X.D."/>
            <person name="Liao X.Y."/>
            <person name="Jiang Y.T."/>
            <person name="Yu X."/>
            <person name="Hao Y."/>
            <person name="Huang J."/>
            <person name="Zhao X.W."/>
            <person name="Ke S."/>
            <person name="Chen Y.Y."/>
            <person name="Wu W.L."/>
            <person name="Hsu J.L."/>
            <person name="Lin Y.F."/>
            <person name="Huang M.D."/>
            <person name="Li C.Y."/>
            <person name="Huang L."/>
            <person name="Wang Z.W."/>
            <person name="Zhao X."/>
            <person name="Zhong W.Y."/>
            <person name="Peng D.H."/>
            <person name="Ahmad S."/>
            <person name="Lan S."/>
            <person name="Zhang J.S."/>
            <person name="Tsai W.C."/>
            <person name="Van de Peer Y."/>
            <person name="Liu Z.J."/>
        </authorList>
    </citation>
    <scope>NUCLEOTIDE SEQUENCE</scope>
    <source>
        <strain evidence="4">CP</strain>
    </source>
</reference>
<dbReference type="SMART" id="SM00767">
    <property type="entry name" value="DCD"/>
    <property type="match status" value="1"/>
</dbReference>
<dbReference type="PANTHER" id="PTHR46034:SF7">
    <property type="entry name" value="INFLUENZA VIRUS NS1A-BINDING PROTEIN"/>
    <property type="match status" value="1"/>
</dbReference>
<evidence type="ECO:0000256" key="2">
    <source>
        <dbReference type="SAM" id="MobiDB-lite"/>
    </source>
</evidence>
<feature type="coiled-coil region" evidence="1">
    <location>
        <begin position="377"/>
        <end position="411"/>
    </location>
</feature>
<dbReference type="Proteomes" id="UP001180020">
    <property type="component" value="Unassembled WGS sequence"/>
</dbReference>
<dbReference type="PROSITE" id="PS51222">
    <property type="entry name" value="DCD"/>
    <property type="match status" value="1"/>
</dbReference>
<dbReference type="Pfam" id="PF24681">
    <property type="entry name" value="Kelch_KLHDC2_KLHL20_DRC7"/>
    <property type="match status" value="1"/>
</dbReference>
<gene>
    <name evidence="4" type="ORF">QJS10_CPB21g01461</name>
</gene>
<feature type="compositionally biased region" description="Polar residues" evidence="2">
    <location>
        <begin position="1"/>
        <end position="19"/>
    </location>
</feature>
<dbReference type="SMART" id="SM00612">
    <property type="entry name" value="Kelch"/>
    <property type="match status" value="4"/>
</dbReference>
<feature type="region of interest" description="Disordered" evidence="2">
    <location>
        <begin position="1"/>
        <end position="21"/>
    </location>
</feature>
<dbReference type="InterPro" id="IPR015915">
    <property type="entry name" value="Kelch-typ_b-propeller"/>
</dbReference>
<dbReference type="EMBL" id="JAUJYO010000021">
    <property type="protein sequence ID" value="KAK1284792.1"/>
    <property type="molecule type" value="Genomic_DNA"/>
</dbReference>
<evidence type="ECO:0000256" key="1">
    <source>
        <dbReference type="SAM" id="Coils"/>
    </source>
</evidence>
<organism evidence="4 5">
    <name type="scientific">Acorus calamus</name>
    <name type="common">Sweet flag</name>
    <dbReference type="NCBI Taxonomy" id="4465"/>
    <lineage>
        <taxon>Eukaryota</taxon>
        <taxon>Viridiplantae</taxon>
        <taxon>Streptophyta</taxon>
        <taxon>Embryophyta</taxon>
        <taxon>Tracheophyta</taxon>
        <taxon>Spermatophyta</taxon>
        <taxon>Magnoliopsida</taxon>
        <taxon>Liliopsida</taxon>
        <taxon>Acoraceae</taxon>
        <taxon>Acorus</taxon>
    </lineage>
</organism>
<dbReference type="GO" id="GO:0034976">
    <property type="term" value="P:response to endoplasmic reticulum stress"/>
    <property type="evidence" value="ECO:0007669"/>
    <property type="project" value="InterPro"/>
</dbReference>
<dbReference type="InterPro" id="IPR013989">
    <property type="entry name" value="Dev_and_cell_death_domain"/>
</dbReference>
<dbReference type="PANTHER" id="PTHR46034">
    <property type="match status" value="1"/>
</dbReference>
<sequence length="690" mass="76417">MGAGRKTQTFTISERSGTTPPHLPNFSVSSRGLSIKNLGGVIFGCKQSTMRECLLKQIFGLPSSHSSYVSNIRQGLPLFLFNYTDRKLHGIFEAASNGQLNIDPYCWTENGEEKTPYPAQVRIRISTECKSLDESQFRNVIADNYYTTSHFWFELDHAQVEGLKTLFVPGPSGFLKLAMKSSYHQPNASKPNAMTVMIKSSAWDDGDDKWKTNVQPQYNAGNKPLVESNAWNKPLVESNAWNKPLVESNAWNKPLIVKNDSSLFWEDANDKAVSSNASSIALGDDEVKPNASDWDSQCLEHVIAFPHLGKNQTLLKNDEGAVLDKLKKIAMNRAQSNSNIMEEFSCPTVDIANGTEVADCPEALISHTAAFVLIGVFEEMKALVLQQDEQNKALKKKQLQLDEEFSSLKERVKDLEYKVDPSLKQVDESLTESLVEQYLGSDNVIYLVGGFDGETWSSALDSYAPSHDVVTPLRPMSFTRSYASAVALGGSLYVFGGRVGARYCRTVECYNPRKDEWILCTPLNREKGNLAGATLHNKIFAIGGGNAFGCFPDVEVFDPTLDRWINNQEMHQKRYGHAAAELNGALYVVGGCDGMDYLKYALGGHSGSNMLSTVEVFDPRASSWMMVEPMNEIRGCAGIAVLGSSIFAMGGLRDGVNIVESVECYKEGVGWRLTESRAIKRRSYFMAMVL</sequence>
<reference evidence="4" key="2">
    <citation type="submission" date="2023-06" db="EMBL/GenBank/DDBJ databases">
        <authorList>
            <person name="Ma L."/>
            <person name="Liu K.-W."/>
            <person name="Li Z."/>
            <person name="Hsiao Y.-Y."/>
            <person name="Qi Y."/>
            <person name="Fu T."/>
            <person name="Tang G."/>
            <person name="Zhang D."/>
            <person name="Sun W.-H."/>
            <person name="Liu D.-K."/>
            <person name="Li Y."/>
            <person name="Chen G.-Z."/>
            <person name="Liu X.-D."/>
            <person name="Liao X.-Y."/>
            <person name="Jiang Y.-T."/>
            <person name="Yu X."/>
            <person name="Hao Y."/>
            <person name="Huang J."/>
            <person name="Zhao X.-W."/>
            <person name="Ke S."/>
            <person name="Chen Y.-Y."/>
            <person name="Wu W.-L."/>
            <person name="Hsu J.-L."/>
            <person name="Lin Y.-F."/>
            <person name="Huang M.-D."/>
            <person name="Li C.-Y."/>
            <person name="Huang L."/>
            <person name="Wang Z.-W."/>
            <person name="Zhao X."/>
            <person name="Zhong W.-Y."/>
            <person name="Peng D.-H."/>
            <person name="Ahmad S."/>
            <person name="Lan S."/>
            <person name="Zhang J.-S."/>
            <person name="Tsai W.-C."/>
            <person name="Van De Peer Y."/>
            <person name="Liu Z.-J."/>
        </authorList>
    </citation>
    <scope>NUCLEOTIDE SEQUENCE</scope>
    <source>
        <strain evidence="4">CP</strain>
        <tissue evidence="4">Leaves</tissue>
    </source>
</reference>
<keyword evidence="5" id="KW-1185">Reference proteome</keyword>